<dbReference type="EMBL" id="BAAAPU010000003">
    <property type="protein sequence ID" value="GAA1973717.1"/>
    <property type="molecule type" value="Genomic_DNA"/>
</dbReference>
<name>A0ABN2RRU5_9MICO</name>
<dbReference type="SUPFAM" id="SSF52540">
    <property type="entry name" value="P-loop containing nucleoside triphosphate hydrolases"/>
    <property type="match status" value="1"/>
</dbReference>
<sequence>MGKGAKGKGKGKKGKAKKGEKGGGGKLAAAVVERAAEEDELLAEHEAEAVQEIKDVANALRVGKGFVLADVDTSGTPGFTGDKVDGKAALKACEAELSDQLERLFAESTAGGKHSVLLVVQGMDTSGKGGIMRHVISVNPEGVRATAFKAPTKEELAHDFLWRIEKALPLPGQLGVFDRSQYEDVLVVRVHDLVPQEVWSKRYAQINAFERKVVAAGTTVVKVMLHISKEEQKARLMERLDRPDKYYKYNPGDVDERGRWDAYMQAYQAVLDKTSTVGAPWHVVPADRKWYARLAVQQLLLDALRGMNLQWPPADFDVEAERKRLSLS</sequence>
<gene>
    <name evidence="3" type="ORF">GCM10009817_12410</name>
</gene>
<dbReference type="RefSeq" id="WP_344059473.1">
    <property type="nucleotide sequence ID" value="NZ_BAAAPU010000003.1"/>
</dbReference>
<keyword evidence="3" id="KW-0808">Transferase</keyword>
<accession>A0ABN2RRU5</accession>
<feature type="domain" description="Polyphosphate kinase-2-related" evidence="2">
    <location>
        <begin position="95"/>
        <end position="309"/>
    </location>
</feature>
<proteinExistence type="predicted"/>
<dbReference type="Pfam" id="PF03976">
    <property type="entry name" value="PPK2"/>
    <property type="match status" value="1"/>
</dbReference>
<dbReference type="InterPro" id="IPR022300">
    <property type="entry name" value="PPK2-rel_1"/>
</dbReference>
<dbReference type="PANTHER" id="PTHR34383:SF3">
    <property type="entry name" value="POLYPHOSPHATE:AMP PHOSPHOTRANSFERASE"/>
    <property type="match status" value="1"/>
</dbReference>
<feature type="region of interest" description="Disordered" evidence="1">
    <location>
        <begin position="1"/>
        <end position="27"/>
    </location>
</feature>
<dbReference type="Proteomes" id="UP001500013">
    <property type="component" value="Unassembled WGS sequence"/>
</dbReference>
<dbReference type="InterPro" id="IPR022488">
    <property type="entry name" value="PPK2-related"/>
</dbReference>
<dbReference type="PANTHER" id="PTHR34383">
    <property type="entry name" value="POLYPHOSPHATE:AMP PHOSPHOTRANSFERASE-RELATED"/>
    <property type="match status" value="1"/>
</dbReference>
<evidence type="ECO:0000256" key="1">
    <source>
        <dbReference type="SAM" id="MobiDB-lite"/>
    </source>
</evidence>
<feature type="compositionally biased region" description="Basic residues" evidence="1">
    <location>
        <begin position="1"/>
        <end position="16"/>
    </location>
</feature>
<dbReference type="NCBIfam" id="TIGR03709">
    <property type="entry name" value="PPK2_rel_1"/>
    <property type="match status" value="1"/>
</dbReference>
<comment type="caution">
    <text evidence="3">The sequence shown here is derived from an EMBL/GenBank/DDBJ whole genome shotgun (WGS) entry which is preliminary data.</text>
</comment>
<keyword evidence="3" id="KW-0418">Kinase</keyword>
<evidence type="ECO:0000313" key="3">
    <source>
        <dbReference type="EMBL" id="GAA1973717.1"/>
    </source>
</evidence>
<evidence type="ECO:0000313" key="4">
    <source>
        <dbReference type="Proteomes" id="UP001500013"/>
    </source>
</evidence>
<reference evidence="3 4" key="1">
    <citation type="journal article" date="2019" name="Int. J. Syst. Evol. Microbiol.">
        <title>The Global Catalogue of Microorganisms (GCM) 10K type strain sequencing project: providing services to taxonomists for standard genome sequencing and annotation.</title>
        <authorList>
            <consortium name="The Broad Institute Genomics Platform"/>
            <consortium name="The Broad Institute Genome Sequencing Center for Infectious Disease"/>
            <person name="Wu L."/>
            <person name="Ma J."/>
        </authorList>
    </citation>
    <scope>NUCLEOTIDE SEQUENCE [LARGE SCALE GENOMIC DNA]</scope>
    <source>
        <strain evidence="3 4">JCM 15628</strain>
    </source>
</reference>
<dbReference type="GO" id="GO:0016301">
    <property type="term" value="F:kinase activity"/>
    <property type="evidence" value="ECO:0007669"/>
    <property type="project" value="UniProtKB-KW"/>
</dbReference>
<organism evidence="3 4">
    <name type="scientific">Terrabacter lapilli</name>
    <dbReference type="NCBI Taxonomy" id="436231"/>
    <lineage>
        <taxon>Bacteria</taxon>
        <taxon>Bacillati</taxon>
        <taxon>Actinomycetota</taxon>
        <taxon>Actinomycetes</taxon>
        <taxon>Micrococcales</taxon>
        <taxon>Intrasporangiaceae</taxon>
        <taxon>Terrabacter</taxon>
    </lineage>
</organism>
<keyword evidence="4" id="KW-1185">Reference proteome</keyword>
<dbReference type="InterPro" id="IPR027417">
    <property type="entry name" value="P-loop_NTPase"/>
</dbReference>
<protein>
    <submittedName>
        <fullName evidence="3">Polyphosphate kinase 2 family protein</fullName>
    </submittedName>
</protein>
<dbReference type="Gene3D" id="3.40.50.300">
    <property type="entry name" value="P-loop containing nucleotide triphosphate hydrolases"/>
    <property type="match status" value="1"/>
</dbReference>
<evidence type="ECO:0000259" key="2">
    <source>
        <dbReference type="Pfam" id="PF03976"/>
    </source>
</evidence>